<dbReference type="PaxDb" id="2903-EOD23020"/>
<protein>
    <submittedName>
        <fullName evidence="1">Uncharacterized protein</fullName>
    </submittedName>
</protein>
<dbReference type="GeneID" id="17268567"/>
<dbReference type="GO" id="GO:0003690">
    <property type="term" value="F:double-stranded DNA binding"/>
    <property type="evidence" value="ECO:0007669"/>
    <property type="project" value="TreeGrafter"/>
</dbReference>
<evidence type="ECO:0000313" key="2">
    <source>
        <dbReference type="Proteomes" id="UP000013827"/>
    </source>
</evidence>
<keyword evidence="2" id="KW-1185">Reference proteome</keyword>
<evidence type="ECO:0000313" key="1">
    <source>
        <dbReference type="EnsemblProtists" id="EOD23020"/>
    </source>
</evidence>
<dbReference type="PANTHER" id="PTHR12083:SF9">
    <property type="entry name" value="BIFUNCTIONAL POLYNUCLEOTIDE PHOSPHATASE_KINASE"/>
    <property type="match status" value="1"/>
</dbReference>
<dbReference type="InterPro" id="IPR027417">
    <property type="entry name" value="P-loop_NTPase"/>
</dbReference>
<dbReference type="Pfam" id="PF13671">
    <property type="entry name" value="AAA_33"/>
    <property type="match status" value="1"/>
</dbReference>
<dbReference type="Proteomes" id="UP000013827">
    <property type="component" value="Unassembled WGS sequence"/>
</dbReference>
<name>A0A0D3JHN5_EMIH1</name>
<dbReference type="STRING" id="2903.R1E8L8"/>
<dbReference type="AlphaFoldDB" id="A0A0D3JHN5"/>
<dbReference type="GO" id="GO:0046403">
    <property type="term" value="F:polynucleotide 3'-phosphatase activity"/>
    <property type="evidence" value="ECO:0007669"/>
    <property type="project" value="TreeGrafter"/>
</dbReference>
<dbReference type="RefSeq" id="XP_005775449.1">
    <property type="nucleotide sequence ID" value="XM_005775392.1"/>
</dbReference>
<sequence length="177" mass="19336">MVGMPGAGKSTFAEQLLLAHSCSADGGGSSSERWSRISQDVLGSRKQCIRAAHEALRQRRHVLIDRCNFDPDQRAHWLNLGGARPASRVAIFLDVPEHVARRRVLRRATHEGHVDSGSKSARELQQIVRRISSWIVAPRTSEGFDRVVVCRSPEEAAAAARSLAAEARALDTAAPTL</sequence>
<dbReference type="Gene3D" id="3.40.50.300">
    <property type="entry name" value="P-loop containing nucleotide triphosphate hydrolases"/>
    <property type="match status" value="1"/>
</dbReference>
<dbReference type="EnsemblProtists" id="EOD23020">
    <property type="protein sequence ID" value="EOD23020"/>
    <property type="gene ID" value="EMIHUDRAFT_432126"/>
</dbReference>
<organism evidence="1 2">
    <name type="scientific">Emiliania huxleyi (strain CCMP1516)</name>
    <dbReference type="NCBI Taxonomy" id="280463"/>
    <lineage>
        <taxon>Eukaryota</taxon>
        <taxon>Haptista</taxon>
        <taxon>Haptophyta</taxon>
        <taxon>Prymnesiophyceae</taxon>
        <taxon>Isochrysidales</taxon>
        <taxon>Noelaerhabdaceae</taxon>
        <taxon>Emiliania</taxon>
    </lineage>
</organism>
<dbReference type="GO" id="GO:0046404">
    <property type="term" value="F:ATP-dependent polydeoxyribonucleotide 5'-hydroxyl-kinase activity"/>
    <property type="evidence" value="ECO:0007669"/>
    <property type="project" value="TreeGrafter"/>
</dbReference>
<reference evidence="1" key="2">
    <citation type="submission" date="2024-10" db="UniProtKB">
        <authorList>
            <consortium name="EnsemblProtists"/>
        </authorList>
    </citation>
    <scope>IDENTIFICATION</scope>
</reference>
<accession>A0A0D3JHN5</accession>
<dbReference type="KEGG" id="ehx:EMIHUDRAFT_432126"/>
<dbReference type="SUPFAM" id="SSF52540">
    <property type="entry name" value="P-loop containing nucleoside triphosphate hydrolases"/>
    <property type="match status" value="1"/>
</dbReference>
<dbReference type="GO" id="GO:0006281">
    <property type="term" value="P:DNA repair"/>
    <property type="evidence" value="ECO:0007669"/>
    <property type="project" value="TreeGrafter"/>
</dbReference>
<dbReference type="HOGENOM" id="CLU_098120_0_0_1"/>
<reference evidence="2" key="1">
    <citation type="journal article" date="2013" name="Nature">
        <title>Pan genome of the phytoplankton Emiliania underpins its global distribution.</title>
        <authorList>
            <person name="Read B.A."/>
            <person name="Kegel J."/>
            <person name="Klute M.J."/>
            <person name="Kuo A."/>
            <person name="Lefebvre S.C."/>
            <person name="Maumus F."/>
            <person name="Mayer C."/>
            <person name="Miller J."/>
            <person name="Monier A."/>
            <person name="Salamov A."/>
            <person name="Young J."/>
            <person name="Aguilar M."/>
            <person name="Claverie J.M."/>
            <person name="Frickenhaus S."/>
            <person name="Gonzalez K."/>
            <person name="Herman E.K."/>
            <person name="Lin Y.C."/>
            <person name="Napier J."/>
            <person name="Ogata H."/>
            <person name="Sarno A.F."/>
            <person name="Shmutz J."/>
            <person name="Schroeder D."/>
            <person name="de Vargas C."/>
            <person name="Verret F."/>
            <person name="von Dassow P."/>
            <person name="Valentin K."/>
            <person name="Van de Peer Y."/>
            <person name="Wheeler G."/>
            <person name="Dacks J.B."/>
            <person name="Delwiche C.F."/>
            <person name="Dyhrman S.T."/>
            <person name="Glockner G."/>
            <person name="John U."/>
            <person name="Richards T."/>
            <person name="Worden A.Z."/>
            <person name="Zhang X."/>
            <person name="Grigoriev I.V."/>
            <person name="Allen A.E."/>
            <person name="Bidle K."/>
            <person name="Borodovsky M."/>
            <person name="Bowler C."/>
            <person name="Brownlee C."/>
            <person name="Cock J.M."/>
            <person name="Elias M."/>
            <person name="Gladyshev V.N."/>
            <person name="Groth M."/>
            <person name="Guda C."/>
            <person name="Hadaegh A."/>
            <person name="Iglesias-Rodriguez M.D."/>
            <person name="Jenkins J."/>
            <person name="Jones B.M."/>
            <person name="Lawson T."/>
            <person name="Leese F."/>
            <person name="Lindquist E."/>
            <person name="Lobanov A."/>
            <person name="Lomsadze A."/>
            <person name="Malik S.B."/>
            <person name="Marsh M.E."/>
            <person name="Mackinder L."/>
            <person name="Mock T."/>
            <person name="Mueller-Roeber B."/>
            <person name="Pagarete A."/>
            <person name="Parker M."/>
            <person name="Probert I."/>
            <person name="Quesneville H."/>
            <person name="Raines C."/>
            <person name="Rensing S.A."/>
            <person name="Riano-Pachon D.M."/>
            <person name="Richier S."/>
            <person name="Rokitta S."/>
            <person name="Shiraiwa Y."/>
            <person name="Soanes D.M."/>
            <person name="van der Giezen M."/>
            <person name="Wahlund T.M."/>
            <person name="Williams B."/>
            <person name="Wilson W."/>
            <person name="Wolfe G."/>
            <person name="Wurch L.L."/>
        </authorList>
    </citation>
    <scope>NUCLEOTIDE SEQUENCE</scope>
</reference>
<dbReference type="eggNOG" id="KOG2134">
    <property type="taxonomic scope" value="Eukaryota"/>
</dbReference>
<proteinExistence type="predicted"/>
<dbReference type="PANTHER" id="PTHR12083">
    <property type="entry name" value="BIFUNCTIONAL POLYNUCLEOTIDE PHOSPHATASE/KINASE"/>
    <property type="match status" value="1"/>
</dbReference>